<dbReference type="RefSeq" id="YP_010111865.1">
    <property type="nucleotide sequence ID" value="NC_055885.1"/>
</dbReference>
<dbReference type="EMBL" id="MT774392">
    <property type="protein sequence ID" value="QOR59707.1"/>
    <property type="molecule type" value="Genomic_DNA"/>
</dbReference>
<dbReference type="KEGG" id="vg:65130317"/>
<dbReference type="Pfam" id="PF25702">
    <property type="entry name" value="CrAss_Ring_2"/>
    <property type="match status" value="1"/>
</dbReference>
<evidence type="ECO:0000313" key="2">
    <source>
        <dbReference type="Proteomes" id="UP000594055"/>
    </source>
</evidence>
<organism evidence="1 2">
    <name type="scientific">uncultured phage cr128_1</name>
    <dbReference type="NCBI Taxonomy" id="2772076"/>
    <lineage>
        <taxon>Viruses</taxon>
        <taxon>Duplodnaviria</taxon>
        <taxon>Heunggongvirae</taxon>
        <taxon>Uroviricota</taxon>
        <taxon>Caudoviricetes</taxon>
        <taxon>Crassvirales</taxon>
        <taxon>Steigviridae</taxon>
        <taxon>Asinivirinae</taxon>
        <taxon>Mahlunavirus</taxon>
        <taxon>Mahlunavirus rarus</taxon>
    </lineage>
</organism>
<dbReference type="InterPro" id="IPR057878">
    <property type="entry name" value="CrAss_Ring_2"/>
</dbReference>
<evidence type="ECO:0000313" key="1">
    <source>
        <dbReference type="EMBL" id="QOR59707.1"/>
    </source>
</evidence>
<proteinExistence type="predicted"/>
<reference evidence="1 2" key="1">
    <citation type="submission" date="2020-07" db="EMBL/GenBank/DDBJ databases">
        <title>Taxonomic proposal: Crassvirales, a new order of highly abundant and diverse bacterial viruses.</title>
        <authorList>
            <person name="Shkoporov A.N."/>
            <person name="Stockdale S.R."/>
            <person name="Guerin E."/>
            <person name="Ross R.P."/>
            <person name="Hill C."/>
        </authorList>
    </citation>
    <scope>NUCLEOTIDE SEQUENCE [LARGE SCALE GENOMIC DNA]</scope>
</reference>
<keyword evidence="2" id="KW-1185">Reference proteome</keyword>
<name>A0A7M1RZ59_9CAUD</name>
<dbReference type="Proteomes" id="UP000594055">
    <property type="component" value="Segment"/>
</dbReference>
<dbReference type="GeneID" id="65130317"/>
<protein>
    <submittedName>
        <fullName evidence="1">Uncharacterized protein</fullName>
    </submittedName>
</protein>
<sequence>MSTFRELTYLVLDELKLHSDDSTFTEDHVMILLDKYRAFLLKQRYSSVKKRMPSSNYQTICLDLIQVPAISGEPCEGGIYLRSKDKIPFLMQIGTPKVYPVDYYQGDIAYVSRDRMRYVGYNKFLKNIIYCSIGPDNYLYFKSCNPQHLYLEHVRLTGIFFNSIRASDLQCPDEEGKIPCDILDREFPIEDSLISPLVELTVKELLGASYRPADPDNNAKDDLSDMASFIARNTKSNFQKQLE</sequence>
<accession>A0A7M1RZ59</accession>